<organism evidence="1 2">
    <name type="scientific">Puniceibacterium antarcticum</name>
    <dbReference type="NCBI Taxonomy" id="1206336"/>
    <lineage>
        <taxon>Bacteria</taxon>
        <taxon>Pseudomonadati</taxon>
        <taxon>Pseudomonadota</taxon>
        <taxon>Alphaproteobacteria</taxon>
        <taxon>Rhodobacterales</taxon>
        <taxon>Paracoccaceae</taxon>
        <taxon>Puniceibacterium</taxon>
    </lineage>
</organism>
<evidence type="ECO:0000313" key="1">
    <source>
        <dbReference type="EMBL" id="PIL20648.1"/>
    </source>
</evidence>
<keyword evidence="2" id="KW-1185">Reference proteome</keyword>
<proteinExistence type="predicted"/>
<name>A0A2G8RHT2_9RHOB</name>
<evidence type="ECO:0000313" key="2">
    <source>
        <dbReference type="Proteomes" id="UP000231259"/>
    </source>
</evidence>
<gene>
    <name evidence="1" type="ORF">P775_08970</name>
</gene>
<sequence length="53" mass="6065">MTQTFTTLSTRIRQHIAYRKTLAALRSLSLRSRIDLDIVGNEHLVARHAVYGL</sequence>
<dbReference type="RefSeq" id="WP_099910584.1">
    <property type="nucleotide sequence ID" value="NZ_AWWI01000060.1"/>
</dbReference>
<protein>
    <submittedName>
        <fullName evidence="1">Uncharacterized protein</fullName>
    </submittedName>
</protein>
<reference evidence="1 2" key="1">
    <citation type="submission" date="2013-09" db="EMBL/GenBank/DDBJ databases">
        <title>Genome sequencing of Phaeobacter antarcticus sp. nov. SM1211.</title>
        <authorList>
            <person name="Zhang X.-Y."/>
            <person name="Liu C."/>
            <person name="Chen X.-L."/>
            <person name="Xie B.-B."/>
            <person name="Qin Q.-L."/>
            <person name="Rong J.-C."/>
            <person name="Zhang Y.-Z."/>
        </authorList>
    </citation>
    <scope>NUCLEOTIDE SEQUENCE [LARGE SCALE GENOMIC DNA]</scope>
    <source>
        <strain evidence="1 2">SM1211</strain>
    </source>
</reference>
<dbReference type="EMBL" id="AWWI01000060">
    <property type="protein sequence ID" value="PIL20648.1"/>
    <property type="molecule type" value="Genomic_DNA"/>
</dbReference>
<dbReference type="AlphaFoldDB" id="A0A2G8RHT2"/>
<accession>A0A2G8RHT2</accession>
<dbReference type="Proteomes" id="UP000231259">
    <property type="component" value="Unassembled WGS sequence"/>
</dbReference>
<comment type="caution">
    <text evidence="1">The sequence shown here is derived from an EMBL/GenBank/DDBJ whole genome shotgun (WGS) entry which is preliminary data.</text>
</comment>